<name>A0A1Q9JAZ9_HELPX</name>
<dbReference type="AlphaFoldDB" id="A0A1Q9JAZ9"/>
<keyword evidence="1" id="KW-1133">Transmembrane helix</keyword>
<accession>A0A1Q9JAZ9</accession>
<evidence type="ECO:0000313" key="2">
    <source>
        <dbReference type="EMBL" id="OLR48329.1"/>
    </source>
</evidence>
<evidence type="ECO:0000256" key="1">
    <source>
        <dbReference type="SAM" id="Phobius"/>
    </source>
</evidence>
<keyword evidence="1" id="KW-0472">Membrane</keyword>
<keyword evidence="1" id="KW-0812">Transmembrane</keyword>
<sequence>MANNTLSINFSNMFKLFFKDYVFFKPLIIANFKKPIKMTDTFFLVRSYGLIVLKAVLIFLYYNFFMRSGFVASL</sequence>
<evidence type="ECO:0000313" key="3">
    <source>
        <dbReference type="Proteomes" id="UP000186621"/>
    </source>
</evidence>
<gene>
    <name evidence="2" type="ORF">BIZ48_00345</name>
</gene>
<protein>
    <submittedName>
        <fullName evidence="2">Uncharacterized protein</fullName>
    </submittedName>
</protein>
<dbReference type="EMBL" id="MJMX01000011">
    <property type="protein sequence ID" value="OLR48329.1"/>
    <property type="molecule type" value="Genomic_DNA"/>
</dbReference>
<feature type="transmembrane region" description="Helical" evidence="1">
    <location>
        <begin position="43"/>
        <end position="64"/>
    </location>
</feature>
<dbReference type="Proteomes" id="UP000186621">
    <property type="component" value="Unassembled WGS sequence"/>
</dbReference>
<comment type="caution">
    <text evidence="2">The sequence shown here is derived from an EMBL/GenBank/DDBJ whole genome shotgun (WGS) entry which is preliminary data.</text>
</comment>
<reference evidence="2 3" key="1">
    <citation type="submission" date="2016-09" db="EMBL/GenBank/DDBJ databases">
        <authorList>
            <person name="Capua I."/>
            <person name="De Benedictis P."/>
            <person name="Joannis T."/>
            <person name="Lombin L.H."/>
            <person name="Cattoli G."/>
        </authorList>
    </citation>
    <scope>NUCLEOTIDE SEQUENCE [LARGE SCALE GENOMIC DNA]</scope>
    <source>
        <strain evidence="2 3">132A</strain>
    </source>
</reference>
<organism evidence="2 3">
    <name type="scientific">Helicobacter pylori</name>
    <name type="common">Campylobacter pylori</name>
    <dbReference type="NCBI Taxonomy" id="210"/>
    <lineage>
        <taxon>Bacteria</taxon>
        <taxon>Pseudomonadati</taxon>
        <taxon>Campylobacterota</taxon>
        <taxon>Epsilonproteobacteria</taxon>
        <taxon>Campylobacterales</taxon>
        <taxon>Helicobacteraceae</taxon>
        <taxon>Helicobacter</taxon>
    </lineage>
</organism>
<proteinExistence type="predicted"/>